<proteinExistence type="predicted"/>
<protein>
    <submittedName>
        <fullName evidence="2">Cysteine proteinase inhibitor 5</fullName>
    </submittedName>
</protein>
<dbReference type="SMART" id="SM00043">
    <property type="entry name" value="CY"/>
    <property type="match status" value="1"/>
</dbReference>
<dbReference type="Proteomes" id="UP000685013">
    <property type="component" value="Chromosome 7"/>
</dbReference>
<accession>A0AAV6NA21</accession>
<dbReference type="PANTHER" id="PTHR47364:SF2">
    <property type="entry name" value="CYSTEINE PROTEINASE INHIBITOR 5"/>
    <property type="match status" value="1"/>
</dbReference>
<reference evidence="2 3" key="1">
    <citation type="journal article" date="2021" name="Hortic Res">
        <title>The domestication of Cucurbita argyrosperma as revealed by the genome of its wild relative.</title>
        <authorList>
            <person name="Barrera-Redondo J."/>
            <person name="Sanchez-de la Vega G."/>
            <person name="Aguirre-Liguori J.A."/>
            <person name="Castellanos-Morales G."/>
            <person name="Gutierrez-Guerrero Y.T."/>
            <person name="Aguirre-Dugua X."/>
            <person name="Aguirre-Planter E."/>
            <person name="Tenaillon M.I."/>
            <person name="Lira-Saade R."/>
            <person name="Eguiarte L.E."/>
        </authorList>
    </citation>
    <scope>NUCLEOTIDE SEQUENCE [LARGE SCALE GENOMIC DNA]</scope>
    <source>
        <strain evidence="2">JBR-2021</strain>
    </source>
</reference>
<gene>
    <name evidence="2" type="primary">CYS5</name>
    <name evidence="2" type="ORF">SDJN03_11690</name>
</gene>
<dbReference type="InterPro" id="IPR000010">
    <property type="entry name" value="Cystatin_dom"/>
</dbReference>
<keyword evidence="3" id="KW-1185">Reference proteome</keyword>
<evidence type="ECO:0000259" key="1">
    <source>
        <dbReference type="SMART" id="SM00043"/>
    </source>
</evidence>
<dbReference type="PANTHER" id="PTHR47364">
    <property type="entry name" value="CYSTEINE PROTEINASE INHIBITOR 5"/>
    <property type="match status" value="1"/>
</dbReference>
<dbReference type="CDD" id="cd00042">
    <property type="entry name" value="CY"/>
    <property type="match status" value="1"/>
</dbReference>
<organism evidence="2 3">
    <name type="scientific">Cucurbita argyrosperma subsp. sororia</name>
    <dbReference type="NCBI Taxonomy" id="37648"/>
    <lineage>
        <taxon>Eukaryota</taxon>
        <taxon>Viridiplantae</taxon>
        <taxon>Streptophyta</taxon>
        <taxon>Embryophyta</taxon>
        <taxon>Tracheophyta</taxon>
        <taxon>Spermatophyta</taxon>
        <taxon>Magnoliopsida</taxon>
        <taxon>eudicotyledons</taxon>
        <taxon>Gunneridae</taxon>
        <taxon>Pentapetalae</taxon>
        <taxon>rosids</taxon>
        <taxon>fabids</taxon>
        <taxon>Cucurbitales</taxon>
        <taxon>Cucurbitaceae</taxon>
        <taxon>Cucurbiteae</taxon>
        <taxon>Cucurbita</taxon>
    </lineage>
</organism>
<comment type="caution">
    <text evidence="2">The sequence shown here is derived from an EMBL/GenBank/DDBJ whole genome shotgun (WGS) entry which is preliminary data.</text>
</comment>
<dbReference type="AlphaFoldDB" id="A0AAV6NA21"/>
<dbReference type="EMBL" id="JAGKQH010000007">
    <property type="protein sequence ID" value="KAG6595137.1"/>
    <property type="molecule type" value="Genomic_DNA"/>
</dbReference>
<evidence type="ECO:0000313" key="3">
    <source>
        <dbReference type="Proteomes" id="UP000685013"/>
    </source>
</evidence>
<dbReference type="GO" id="GO:0004869">
    <property type="term" value="F:cysteine-type endopeptidase inhibitor activity"/>
    <property type="evidence" value="ECO:0007669"/>
    <property type="project" value="InterPro"/>
</dbReference>
<name>A0AAV6NA21_9ROSI</name>
<sequence length="101" mass="11751">MSSSSLEKYVNPGGLKEIDPKDPHVVFIGQWAVKEYNRRSGKSLIFLSVVRGWIQVVEGFMYYLELLVDDGPNNPKKYGCKVWEKSWENFLDLLAFEEIYD</sequence>
<evidence type="ECO:0000313" key="2">
    <source>
        <dbReference type="EMBL" id="KAG6595137.1"/>
    </source>
</evidence>
<feature type="non-terminal residue" evidence="2">
    <location>
        <position position="1"/>
    </location>
</feature>
<feature type="domain" description="Cystatin" evidence="1">
    <location>
        <begin position="10"/>
        <end position="99"/>
    </location>
</feature>
<dbReference type="Pfam" id="PF16845">
    <property type="entry name" value="SQAPI"/>
    <property type="match status" value="1"/>
</dbReference>